<keyword evidence="2 3" id="KW-0342">GTP-binding</keyword>
<sequence length="184" mass="20625">MGGSISKMMNKIFGSKEMRLLMLGLDAAGKTTILYKLKLDQDVTTIPTVGFNVETITYKNTKFNVWDVGGQDKIRPLWRHYFSGTQGLIFVVDSSDRDRMKEAKTELARIIQDREMKDALLLVFANKQDIIDAMEGSEVAQRLDLDNTAKDHAWKVQPSCATSGEGIFEGLAWLSHNVKVPVAK</sequence>
<evidence type="ECO:0000256" key="3">
    <source>
        <dbReference type="PIRSR" id="PIRSR606689-1"/>
    </source>
</evidence>
<dbReference type="InterPro" id="IPR027417">
    <property type="entry name" value="P-loop_NTPase"/>
</dbReference>
<dbReference type="EMBL" id="KV748683">
    <property type="protein sequence ID" value="OCL13679.1"/>
    <property type="molecule type" value="Genomic_DNA"/>
</dbReference>
<evidence type="ECO:0000256" key="2">
    <source>
        <dbReference type="ARBA" id="ARBA00023134"/>
    </source>
</evidence>
<dbReference type="AlphaFoldDB" id="A0A8E2JXU7"/>
<evidence type="ECO:0000313" key="7">
    <source>
        <dbReference type="Proteomes" id="UP000250140"/>
    </source>
</evidence>
<dbReference type="SMART" id="SM00178">
    <property type="entry name" value="SAR"/>
    <property type="match status" value="1"/>
</dbReference>
<accession>A0A8E2JXU7</accession>
<feature type="binding site" evidence="3">
    <location>
        <position position="70"/>
    </location>
    <ligand>
        <name>GTP</name>
        <dbReference type="ChEBI" id="CHEBI:37565"/>
    </ligand>
</feature>
<name>A0A8E2JXU7_9PEZI</name>
<dbReference type="Pfam" id="PF00025">
    <property type="entry name" value="Arf"/>
    <property type="match status" value="1"/>
</dbReference>
<dbReference type="OrthoDB" id="2011769at2759"/>
<dbReference type="InterPro" id="IPR005225">
    <property type="entry name" value="Small_GTP-bd"/>
</dbReference>
<evidence type="ECO:0000256" key="4">
    <source>
        <dbReference type="PIRSR" id="PIRSR606689-2"/>
    </source>
</evidence>
<dbReference type="InterPro" id="IPR024156">
    <property type="entry name" value="Small_GTPase_ARF"/>
</dbReference>
<keyword evidence="4" id="KW-0460">Magnesium</keyword>
<dbReference type="InterPro" id="IPR006689">
    <property type="entry name" value="Small_GTPase_ARF/SAR"/>
</dbReference>
<reference evidence="6 7" key="1">
    <citation type="journal article" date="2016" name="Nat. Commun.">
        <title>Ectomycorrhizal ecology is imprinted in the genome of the dominant symbiotic fungus Cenococcum geophilum.</title>
        <authorList>
            <consortium name="DOE Joint Genome Institute"/>
            <person name="Peter M."/>
            <person name="Kohler A."/>
            <person name="Ohm R.A."/>
            <person name="Kuo A."/>
            <person name="Krutzmann J."/>
            <person name="Morin E."/>
            <person name="Arend M."/>
            <person name="Barry K.W."/>
            <person name="Binder M."/>
            <person name="Choi C."/>
            <person name="Clum A."/>
            <person name="Copeland A."/>
            <person name="Grisel N."/>
            <person name="Haridas S."/>
            <person name="Kipfer T."/>
            <person name="LaButti K."/>
            <person name="Lindquist E."/>
            <person name="Lipzen A."/>
            <person name="Maire R."/>
            <person name="Meier B."/>
            <person name="Mihaltcheva S."/>
            <person name="Molinier V."/>
            <person name="Murat C."/>
            <person name="Poggeler S."/>
            <person name="Quandt C.A."/>
            <person name="Sperisen C."/>
            <person name="Tritt A."/>
            <person name="Tisserant E."/>
            <person name="Crous P.W."/>
            <person name="Henrissat B."/>
            <person name="Nehls U."/>
            <person name="Egli S."/>
            <person name="Spatafora J.W."/>
            <person name="Grigoriev I.V."/>
            <person name="Martin F.M."/>
        </authorList>
    </citation>
    <scope>NUCLEOTIDE SEQUENCE [LARGE SCALE GENOMIC DNA]</scope>
    <source>
        <strain evidence="6 7">CBS 207.34</strain>
    </source>
</reference>
<dbReference type="SMART" id="SM00175">
    <property type="entry name" value="RAB"/>
    <property type="match status" value="1"/>
</dbReference>
<dbReference type="PROSITE" id="PS51417">
    <property type="entry name" value="ARF"/>
    <property type="match status" value="1"/>
</dbReference>
<dbReference type="PRINTS" id="PR00328">
    <property type="entry name" value="SAR1GTPBP"/>
</dbReference>
<dbReference type="SUPFAM" id="SSF52540">
    <property type="entry name" value="P-loop containing nucleoside triphosphate hydrolases"/>
    <property type="match status" value="1"/>
</dbReference>
<dbReference type="GO" id="GO:0005525">
    <property type="term" value="F:GTP binding"/>
    <property type="evidence" value="ECO:0007669"/>
    <property type="project" value="UniProtKB-KW"/>
</dbReference>
<evidence type="ECO:0000256" key="5">
    <source>
        <dbReference type="RuleBase" id="RU003925"/>
    </source>
</evidence>
<feature type="binding site" evidence="4">
    <location>
        <position position="48"/>
    </location>
    <ligand>
        <name>Mg(2+)</name>
        <dbReference type="ChEBI" id="CHEBI:18420"/>
    </ligand>
</feature>
<dbReference type="PANTHER" id="PTHR11711">
    <property type="entry name" value="ADP RIBOSYLATION FACTOR-RELATED"/>
    <property type="match status" value="1"/>
</dbReference>
<feature type="binding site" evidence="3">
    <location>
        <begin position="126"/>
        <end position="129"/>
    </location>
    <ligand>
        <name>GTP</name>
        <dbReference type="ChEBI" id="CHEBI:37565"/>
    </ligand>
</feature>
<comment type="similarity">
    <text evidence="5">Belongs to the small GTPase superfamily. Arf family.</text>
</comment>
<evidence type="ECO:0000313" key="6">
    <source>
        <dbReference type="EMBL" id="OCL13679.1"/>
    </source>
</evidence>
<proteinExistence type="inferred from homology"/>
<dbReference type="GO" id="GO:0046872">
    <property type="term" value="F:metal ion binding"/>
    <property type="evidence" value="ECO:0007669"/>
    <property type="project" value="UniProtKB-KW"/>
</dbReference>
<protein>
    <submittedName>
        <fullName evidence="6">ARF/SAR superfamily protein</fullName>
    </submittedName>
</protein>
<feature type="binding site" evidence="4">
    <location>
        <position position="31"/>
    </location>
    <ligand>
        <name>Mg(2+)</name>
        <dbReference type="ChEBI" id="CHEBI:18420"/>
    </ligand>
</feature>
<dbReference type="SMART" id="SM00177">
    <property type="entry name" value="ARF"/>
    <property type="match status" value="1"/>
</dbReference>
<evidence type="ECO:0000256" key="1">
    <source>
        <dbReference type="ARBA" id="ARBA00022741"/>
    </source>
</evidence>
<keyword evidence="4" id="KW-0479">Metal-binding</keyword>
<dbReference type="GO" id="GO:0003924">
    <property type="term" value="F:GTPase activity"/>
    <property type="evidence" value="ECO:0007669"/>
    <property type="project" value="InterPro"/>
</dbReference>
<dbReference type="Gene3D" id="3.40.50.300">
    <property type="entry name" value="P-loop containing nucleotide triphosphate hydrolases"/>
    <property type="match status" value="1"/>
</dbReference>
<gene>
    <name evidence="6" type="ORF">AOQ84DRAFT_282604</name>
</gene>
<keyword evidence="7" id="KW-1185">Reference proteome</keyword>
<organism evidence="6 7">
    <name type="scientific">Glonium stellatum</name>
    <dbReference type="NCBI Taxonomy" id="574774"/>
    <lineage>
        <taxon>Eukaryota</taxon>
        <taxon>Fungi</taxon>
        <taxon>Dikarya</taxon>
        <taxon>Ascomycota</taxon>
        <taxon>Pezizomycotina</taxon>
        <taxon>Dothideomycetes</taxon>
        <taxon>Pleosporomycetidae</taxon>
        <taxon>Gloniales</taxon>
        <taxon>Gloniaceae</taxon>
        <taxon>Glonium</taxon>
    </lineage>
</organism>
<keyword evidence="1 3" id="KW-0547">Nucleotide-binding</keyword>
<dbReference type="FunFam" id="3.40.50.300:FF:000832">
    <property type="entry name" value="ADP-ribosylation factor 6"/>
    <property type="match status" value="1"/>
</dbReference>
<dbReference type="NCBIfam" id="TIGR00231">
    <property type="entry name" value="small_GTP"/>
    <property type="match status" value="1"/>
</dbReference>
<feature type="binding site" evidence="3">
    <location>
        <begin position="24"/>
        <end position="31"/>
    </location>
    <ligand>
        <name>GTP</name>
        <dbReference type="ChEBI" id="CHEBI:37565"/>
    </ligand>
</feature>
<dbReference type="Proteomes" id="UP000250140">
    <property type="component" value="Unassembled WGS sequence"/>
</dbReference>